<comment type="caution">
    <text evidence="4">The sequence shown here is derived from an EMBL/GenBank/DDBJ whole genome shotgun (WGS) entry which is preliminary data.</text>
</comment>
<evidence type="ECO:0000256" key="3">
    <source>
        <dbReference type="PIRSR" id="PIRSR607837-1"/>
    </source>
</evidence>
<feature type="binding site" evidence="3">
    <location>
        <position position="131"/>
    </location>
    <ligand>
        <name>a divalent metal cation</name>
        <dbReference type="ChEBI" id="CHEBI:60240"/>
    </ligand>
</feature>
<evidence type="ECO:0000313" key="4">
    <source>
        <dbReference type="EMBL" id="PZX61520.1"/>
    </source>
</evidence>
<dbReference type="GO" id="GO:0046872">
    <property type="term" value="F:metal ion binding"/>
    <property type="evidence" value="ECO:0007669"/>
    <property type="project" value="UniProtKB-KW"/>
</dbReference>
<evidence type="ECO:0000313" key="5">
    <source>
        <dbReference type="Proteomes" id="UP000249720"/>
    </source>
</evidence>
<organism evidence="4 5">
    <name type="scientific">Hydrotalea sandarakina</name>
    <dbReference type="NCBI Taxonomy" id="1004304"/>
    <lineage>
        <taxon>Bacteria</taxon>
        <taxon>Pseudomonadati</taxon>
        <taxon>Bacteroidota</taxon>
        <taxon>Chitinophagia</taxon>
        <taxon>Chitinophagales</taxon>
        <taxon>Chitinophagaceae</taxon>
        <taxon>Hydrotalea</taxon>
    </lineage>
</organism>
<name>A0A2W7RSN3_9BACT</name>
<dbReference type="Gene3D" id="1.20.120.450">
    <property type="entry name" value="dinb family like domain"/>
    <property type="match status" value="1"/>
</dbReference>
<dbReference type="SUPFAM" id="SSF109854">
    <property type="entry name" value="DinB/YfiT-like putative metalloenzymes"/>
    <property type="match status" value="1"/>
</dbReference>
<keyword evidence="5" id="KW-1185">Reference proteome</keyword>
<dbReference type="Proteomes" id="UP000249720">
    <property type="component" value="Unassembled WGS sequence"/>
</dbReference>
<dbReference type="RefSeq" id="WP_111296490.1">
    <property type="nucleotide sequence ID" value="NZ_QKZV01000007.1"/>
</dbReference>
<proteinExistence type="inferred from homology"/>
<protein>
    <submittedName>
        <fullName evidence="4">Putative damage-inducible protein DinB</fullName>
    </submittedName>
</protein>
<feature type="binding site" evidence="3">
    <location>
        <position position="135"/>
    </location>
    <ligand>
        <name>a divalent metal cation</name>
        <dbReference type="ChEBI" id="CHEBI:60240"/>
    </ligand>
</feature>
<dbReference type="Pfam" id="PF05163">
    <property type="entry name" value="DinB"/>
    <property type="match status" value="1"/>
</dbReference>
<comment type="similarity">
    <text evidence="1">Belongs to the DinB family.</text>
</comment>
<evidence type="ECO:0000256" key="2">
    <source>
        <dbReference type="ARBA" id="ARBA00022723"/>
    </source>
</evidence>
<accession>A0A2W7RSN3</accession>
<dbReference type="OrthoDB" id="9811413at2"/>
<dbReference type="EMBL" id="QKZV01000007">
    <property type="protein sequence ID" value="PZX61520.1"/>
    <property type="molecule type" value="Genomic_DNA"/>
</dbReference>
<dbReference type="InterPro" id="IPR034660">
    <property type="entry name" value="DinB/YfiT-like"/>
</dbReference>
<evidence type="ECO:0000256" key="1">
    <source>
        <dbReference type="ARBA" id="ARBA00008635"/>
    </source>
</evidence>
<dbReference type="PANTHER" id="PTHR37302">
    <property type="entry name" value="SLR1116 PROTEIN"/>
    <property type="match status" value="1"/>
</dbReference>
<sequence>MQTMIADYAAYNQWANDVLLKVVKTLDASQQQKEIISSFPSVYSTLLHVLSAETIWWQRMHNEPQTAWTLKDAGLSCEAILDGILRQDKLWAEWVTTLQTEQLQSMMGYKTSKQEYFEQPLWEILMHLFNHSTYHRGQLVTMLRQLGITQLPGTDFILWCRNK</sequence>
<dbReference type="PANTHER" id="PTHR37302:SF3">
    <property type="entry name" value="DAMAGE-INDUCIBLE PROTEIN DINB"/>
    <property type="match status" value="1"/>
</dbReference>
<keyword evidence="2 3" id="KW-0479">Metal-binding</keyword>
<dbReference type="InterPro" id="IPR007837">
    <property type="entry name" value="DinB"/>
</dbReference>
<dbReference type="AlphaFoldDB" id="A0A2W7RSN3"/>
<reference evidence="4 5" key="1">
    <citation type="submission" date="2018-06" db="EMBL/GenBank/DDBJ databases">
        <title>Genomic Encyclopedia of Archaeal and Bacterial Type Strains, Phase II (KMG-II): from individual species to whole genera.</title>
        <authorList>
            <person name="Goeker M."/>
        </authorList>
    </citation>
    <scope>NUCLEOTIDE SEQUENCE [LARGE SCALE GENOMIC DNA]</scope>
    <source>
        <strain evidence="4 5">DSM 23241</strain>
    </source>
</reference>
<gene>
    <name evidence="4" type="ORF">LX80_02250</name>
</gene>
<feature type="binding site" evidence="3">
    <location>
        <position position="48"/>
    </location>
    <ligand>
        <name>a divalent metal cation</name>
        <dbReference type="ChEBI" id="CHEBI:60240"/>
    </ligand>
</feature>